<accession>A0A3P6UM03</accession>
<gene>
    <name evidence="1" type="ORF">CGOC_LOCUS7545</name>
</gene>
<protein>
    <submittedName>
        <fullName evidence="1">Uncharacterized protein</fullName>
    </submittedName>
</protein>
<dbReference type="EMBL" id="UYRV01026378">
    <property type="protein sequence ID" value="VDK79174.1"/>
    <property type="molecule type" value="Genomic_DNA"/>
</dbReference>
<reference evidence="1 2" key="1">
    <citation type="submission" date="2018-11" db="EMBL/GenBank/DDBJ databases">
        <authorList>
            <consortium name="Pathogen Informatics"/>
        </authorList>
    </citation>
    <scope>NUCLEOTIDE SEQUENCE [LARGE SCALE GENOMIC DNA]</scope>
</reference>
<dbReference type="Proteomes" id="UP000271889">
    <property type="component" value="Unassembled WGS sequence"/>
</dbReference>
<organism evidence="1 2">
    <name type="scientific">Cylicostephanus goldi</name>
    <name type="common">Nematode worm</name>
    <dbReference type="NCBI Taxonomy" id="71465"/>
    <lineage>
        <taxon>Eukaryota</taxon>
        <taxon>Metazoa</taxon>
        <taxon>Ecdysozoa</taxon>
        <taxon>Nematoda</taxon>
        <taxon>Chromadorea</taxon>
        <taxon>Rhabditida</taxon>
        <taxon>Rhabditina</taxon>
        <taxon>Rhabditomorpha</taxon>
        <taxon>Strongyloidea</taxon>
        <taxon>Strongylidae</taxon>
        <taxon>Cylicostephanus</taxon>
    </lineage>
</organism>
<proteinExistence type="predicted"/>
<evidence type="ECO:0000313" key="2">
    <source>
        <dbReference type="Proteomes" id="UP000271889"/>
    </source>
</evidence>
<keyword evidence="2" id="KW-1185">Reference proteome</keyword>
<dbReference type="AlphaFoldDB" id="A0A3P6UM03"/>
<sequence length="160" mass="17306">MLTFPETLCVISSQEGAQSVKKRARSCSARKWRYDGVLPSPLLFRGDSDDEPNLHTPFTRLSSCRSSMSSASFGLNRYFASKNTHLTSGSAPGVGFLSELGGSPVRPLDGSLSPVEEHSGFILPPINSSSIMTSSMVDYFHVAAYDNLSESESLPAARIR</sequence>
<name>A0A3P6UM03_CYLGO</name>
<feature type="non-terminal residue" evidence="1">
    <location>
        <position position="160"/>
    </location>
</feature>
<evidence type="ECO:0000313" key="1">
    <source>
        <dbReference type="EMBL" id="VDK79174.1"/>
    </source>
</evidence>